<dbReference type="PANTHER" id="PTHR45628">
    <property type="entry name" value="VOLTAGE-DEPENDENT CALCIUM CHANNEL TYPE A SUBUNIT ALPHA-1"/>
    <property type="match status" value="1"/>
</dbReference>
<keyword evidence="6" id="KW-0479">Metal-binding</keyword>
<dbReference type="GO" id="GO:0008331">
    <property type="term" value="F:high voltage-gated calcium channel activity"/>
    <property type="evidence" value="ECO:0007669"/>
    <property type="project" value="TreeGrafter"/>
</dbReference>
<dbReference type="Gene3D" id="1.20.120.350">
    <property type="entry name" value="Voltage-gated potassium channels. Chain C"/>
    <property type="match status" value="1"/>
</dbReference>
<dbReference type="Pfam" id="PF00520">
    <property type="entry name" value="Ion_trans"/>
    <property type="match status" value="1"/>
</dbReference>
<feature type="region of interest" description="Disordered" evidence="14">
    <location>
        <begin position="303"/>
        <end position="339"/>
    </location>
</feature>
<reference evidence="17" key="1">
    <citation type="submission" date="2020-07" db="EMBL/GenBank/DDBJ databases">
        <title>Multicomponent nature underlies the extraordinary mechanical properties of spider dragline silk.</title>
        <authorList>
            <person name="Kono N."/>
            <person name="Nakamura H."/>
            <person name="Mori M."/>
            <person name="Yoshida Y."/>
            <person name="Ohtoshi R."/>
            <person name="Malay A.D."/>
            <person name="Moran D.A.P."/>
            <person name="Tomita M."/>
            <person name="Numata K."/>
            <person name="Arakawa K."/>
        </authorList>
    </citation>
    <scope>NUCLEOTIDE SEQUENCE</scope>
</reference>
<feature type="transmembrane region" description="Helical" evidence="15">
    <location>
        <begin position="64"/>
        <end position="82"/>
    </location>
</feature>
<evidence type="ECO:0000256" key="6">
    <source>
        <dbReference type="ARBA" id="ARBA00022723"/>
    </source>
</evidence>
<evidence type="ECO:0000256" key="7">
    <source>
        <dbReference type="ARBA" id="ARBA00022737"/>
    </source>
</evidence>
<feature type="region of interest" description="Disordered" evidence="14">
    <location>
        <begin position="1"/>
        <end position="30"/>
    </location>
</feature>
<dbReference type="GO" id="GO:0016322">
    <property type="term" value="P:neuron remodeling"/>
    <property type="evidence" value="ECO:0007669"/>
    <property type="project" value="UniProtKB-ARBA"/>
</dbReference>
<keyword evidence="5 15" id="KW-0812">Transmembrane</keyword>
<feature type="compositionally biased region" description="Acidic residues" evidence="14">
    <location>
        <begin position="307"/>
        <end position="318"/>
    </location>
</feature>
<dbReference type="FunFam" id="1.10.287.70:FF:000107">
    <property type="entry name" value="Voltage-dependent L-type calcium channel subunit alpha"/>
    <property type="match status" value="1"/>
</dbReference>
<accession>A0A8X6LAC4</accession>
<keyword evidence="10 15" id="KW-1133">Transmembrane helix</keyword>
<name>A0A8X6LAC4_TRICU</name>
<dbReference type="GO" id="GO:0046872">
    <property type="term" value="F:metal ion binding"/>
    <property type="evidence" value="ECO:0007669"/>
    <property type="project" value="UniProtKB-KW"/>
</dbReference>
<evidence type="ECO:0000256" key="5">
    <source>
        <dbReference type="ARBA" id="ARBA00022692"/>
    </source>
</evidence>
<dbReference type="AlphaFoldDB" id="A0A8X6LAC4"/>
<dbReference type="GO" id="GO:0042045">
    <property type="term" value="P:epithelial fluid transport"/>
    <property type="evidence" value="ECO:0007669"/>
    <property type="project" value="UniProtKB-ARBA"/>
</dbReference>
<dbReference type="GO" id="GO:0019722">
    <property type="term" value="P:calcium-mediated signaling"/>
    <property type="evidence" value="ECO:0007669"/>
    <property type="project" value="UniProtKB-ARBA"/>
</dbReference>
<evidence type="ECO:0000256" key="15">
    <source>
        <dbReference type="SAM" id="Phobius"/>
    </source>
</evidence>
<keyword evidence="13" id="KW-0407">Ion channel</keyword>
<gene>
    <name evidence="17" type="primary">Ca-alpha1D</name>
    <name evidence="17" type="ORF">TNCT_611611</name>
</gene>
<evidence type="ECO:0000256" key="1">
    <source>
        <dbReference type="ARBA" id="ARBA00004141"/>
    </source>
</evidence>
<feature type="region of interest" description="Disordered" evidence="14">
    <location>
        <begin position="374"/>
        <end position="412"/>
    </location>
</feature>
<dbReference type="PANTHER" id="PTHR45628:SF1">
    <property type="entry name" value="VOLTAGE-DEPENDENT CALCIUM CHANNEL TYPE D SUBUNIT ALPHA-1"/>
    <property type="match status" value="1"/>
</dbReference>
<keyword evidence="2" id="KW-0813">Transport</keyword>
<dbReference type="EMBL" id="BMAO01025239">
    <property type="protein sequence ID" value="GFR01347.1"/>
    <property type="molecule type" value="Genomic_DNA"/>
</dbReference>
<organism evidence="17 18">
    <name type="scientific">Trichonephila clavata</name>
    <name type="common">Joro spider</name>
    <name type="synonym">Nephila clavata</name>
    <dbReference type="NCBI Taxonomy" id="2740835"/>
    <lineage>
        <taxon>Eukaryota</taxon>
        <taxon>Metazoa</taxon>
        <taxon>Ecdysozoa</taxon>
        <taxon>Arthropoda</taxon>
        <taxon>Chelicerata</taxon>
        <taxon>Arachnida</taxon>
        <taxon>Araneae</taxon>
        <taxon>Araneomorphae</taxon>
        <taxon>Entelegynae</taxon>
        <taxon>Araneoidea</taxon>
        <taxon>Nephilidae</taxon>
        <taxon>Trichonephila</taxon>
    </lineage>
</organism>
<feature type="compositionally biased region" description="Acidic residues" evidence="14">
    <location>
        <begin position="379"/>
        <end position="401"/>
    </location>
</feature>
<keyword evidence="8" id="KW-0106">Calcium</keyword>
<dbReference type="GO" id="GO:0098703">
    <property type="term" value="P:calcium ion import across plasma membrane"/>
    <property type="evidence" value="ECO:0007669"/>
    <property type="project" value="TreeGrafter"/>
</dbReference>
<proteinExistence type="predicted"/>
<feature type="transmembrane region" description="Helical" evidence="15">
    <location>
        <begin position="265"/>
        <end position="293"/>
    </location>
</feature>
<keyword evidence="18" id="KW-1185">Reference proteome</keyword>
<evidence type="ECO:0000256" key="12">
    <source>
        <dbReference type="ARBA" id="ARBA00023136"/>
    </source>
</evidence>
<evidence type="ECO:0000256" key="10">
    <source>
        <dbReference type="ARBA" id="ARBA00022989"/>
    </source>
</evidence>
<dbReference type="Gene3D" id="1.10.287.70">
    <property type="match status" value="1"/>
</dbReference>
<feature type="transmembrane region" description="Helical" evidence="15">
    <location>
        <begin position="94"/>
        <end position="114"/>
    </location>
</feature>
<dbReference type="SUPFAM" id="SSF81324">
    <property type="entry name" value="Voltage-gated potassium channels"/>
    <property type="match status" value="1"/>
</dbReference>
<feature type="non-terminal residue" evidence="17">
    <location>
        <position position="1"/>
    </location>
</feature>
<dbReference type="InterPro" id="IPR050599">
    <property type="entry name" value="VDCC_alpha-1_subunit"/>
</dbReference>
<keyword evidence="9" id="KW-0851">Voltage-gated channel</keyword>
<dbReference type="GO" id="GO:0009581">
    <property type="term" value="P:detection of external stimulus"/>
    <property type="evidence" value="ECO:0007669"/>
    <property type="project" value="UniProtKB-ARBA"/>
</dbReference>
<evidence type="ECO:0000256" key="11">
    <source>
        <dbReference type="ARBA" id="ARBA00023065"/>
    </source>
</evidence>
<dbReference type="GO" id="GO:0016323">
    <property type="term" value="C:basolateral plasma membrane"/>
    <property type="evidence" value="ECO:0007669"/>
    <property type="project" value="UniProtKB-ARBA"/>
</dbReference>
<evidence type="ECO:0000256" key="13">
    <source>
        <dbReference type="ARBA" id="ARBA00023303"/>
    </source>
</evidence>
<feature type="compositionally biased region" description="Basic and acidic residues" evidence="14">
    <location>
        <begin position="12"/>
        <end position="25"/>
    </location>
</feature>
<evidence type="ECO:0000313" key="18">
    <source>
        <dbReference type="Proteomes" id="UP000887116"/>
    </source>
</evidence>
<evidence type="ECO:0000256" key="14">
    <source>
        <dbReference type="SAM" id="MobiDB-lite"/>
    </source>
</evidence>
<evidence type="ECO:0000256" key="9">
    <source>
        <dbReference type="ARBA" id="ARBA00022882"/>
    </source>
</evidence>
<dbReference type="GO" id="GO:0005891">
    <property type="term" value="C:voltage-gated calcium channel complex"/>
    <property type="evidence" value="ECO:0007669"/>
    <property type="project" value="TreeGrafter"/>
</dbReference>
<dbReference type="Proteomes" id="UP000887116">
    <property type="component" value="Unassembled WGS sequence"/>
</dbReference>
<protein>
    <submittedName>
        <fullName evidence="17">Voltage-dependent calcium channel type D subunit alpha-1</fullName>
    </submittedName>
</protein>
<feature type="compositionally biased region" description="Acidic residues" evidence="14">
    <location>
        <begin position="1"/>
        <end position="11"/>
    </location>
</feature>
<evidence type="ECO:0000256" key="3">
    <source>
        <dbReference type="ARBA" id="ARBA00022568"/>
    </source>
</evidence>
<keyword evidence="11" id="KW-0406">Ion transport</keyword>
<dbReference type="FunFam" id="1.20.120.350:FF:000001">
    <property type="entry name" value="Voltage-dependent L-type calcium channel subunit alpha"/>
    <property type="match status" value="1"/>
</dbReference>
<evidence type="ECO:0000256" key="4">
    <source>
        <dbReference type="ARBA" id="ARBA00022673"/>
    </source>
</evidence>
<feature type="compositionally biased region" description="Basic and acidic residues" evidence="14">
    <location>
        <begin position="325"/>
        <end position="339"/>
    </location>
</feature>
<feature type="domain" description="Ion transport" evidence="16">
    <location>
        <begin position="63"/>
        <end position="301"/>
    </location>
</feature>
<dbReference type="InterPro" id="IPR027359">
    <property type="entry name" value="Volt_channel_dom_sf"/>
</dbReference>
<dbReference type="GO" id="GO:0050906">
    <property type="term" value="P:detection of stimulus involved in sensory perception"/>
    <property type="evidence" value="ECO:0007669"/>
    <property type="project" value="UniProtKB-ARBA"/>
</dbReference>
<evidence type="ECO:0000256" key="2">
    <source>
        <dbReference type="ARBA" id="ARBA00022448"/>
    </source>
</evidence>
<dbReference type="GO" id="GO:0009582">
    <property type="term" value="P:detection of abiotic stimulus"/>
    <property type="evidence" value="ECO:0007669"/>
    <property type="project" value="UniProtKB-ARBA"/>
</dbReference>
<feature type="transmembrane region" description="Helical" evidence="15">
    <location>
        <begin position="455"/>
        <end position="473"/>
    </location>
</feature>
<feature type="transmembrane region" description="Helical" evidence="15">
    <location>
        <begin position="189"/>
        <end position="207"/>
    </location>
</feature>
<keyword evidence="3" id="KW-0109">Calcium transport</keyword>
<dbReference type="InterPro" id="IPR005821">
    <property type="entry name" value="Ion_trans_dom"/>
</dbReference>
<keyword evidence="12 15" id="KW-0472">Membrane</keyword>
<evidence type="ECO:0000313" key="17">
    <source>
        <dbReference type="EMBL" id="GFR01347.1"/>
    </source>
</evidence>
<keyword evidence="7" id="KW-0677">Repeat</keyword>
<comment type="subcellular location">
    <subcellularLocation>
        <location evidence="1">Membrane</location>
        <topology evidence="1">Multi-pass membrane protein</topology>
    </subcellularLocation>
</comment>
<sequence length="519" mass="59044">DIDPDEGGNQDEDGRLEAEADKEGENGSQENMALPSWWEVKKQQFDRHNRRIRRGCRKLVKSQAFYWLVILLVFLNTMTLASEHHHQPKWLDHFQESCNIVFVALFTAEMFLKMYSLGFQGYFVSLFNRFDCFVVISSILEMALLYTDVMPPLGVSVLRCVRLLRIFKVTKYWTSLCNLVASLINSVRSIASLLLLLFLFIMIFALLGMQVFGGRFNYKELEEKPRHNFDSFVQALLTVFQILTGEDWNEVMYDGIRAYGGVSSYGVLACVYFIILFICGNYILLNVFLAIAVDNLADADSLTGVEKEEEEEGAEEVAPEGGGEGEEKGSQEELDDEMCKRNRRKSEMFKVDGVQMNHVGFATDKINQVEIRINSDEEKAGEEEEGEGEEGIDDEECEEEVESRVGSTGARPRRLSELDAIPNKIIPIPPYSSFFIFSPTNCFRVFCHRVINHSLFGNIVLACILISSAMLAAEDPLSSDTPRNKVRSHRRGSFLCKQLNNAMHFHRVLINSKKTRTCV</sequence>
<comment type="caution">
    <text evidence="17">The sequence shown here is derived from an EMBL/GenBank/DDBJ whole genome shotgun (WGS) entry which is preliminary data.</text>
</comment>
<dbReference type="OrthoDB" id="6434624at2759"/>
<evidence type="ECO:0000256" key="8">
    <source>
        <dbReference type="ARBA" id="ARBA00022837"/>
    </source>
</evidence>
<evidence type="ECO:0000259" key="16">
    <source>
        <dbReference type="Pfam" id="PF00520"/>
    </source>
</evidence>
<keyword evidence="4" id="KW-0107">Calcium channel</keyword>